<dbReference type="Proteomes" id="UP000235925">
    <property type="component" value="Unassembled WGS sequence"/>
</dbReference>
<reference evidence="1 2" key="1">
    <citation type="submission" date="2018-01" db="EMBL/GenBank/DDBJ databases">
        <title>Denitrification phenotypes of diverse strains of Pseudomonas stutzeri.</title>
        <authorList>
            <person name="Milligan D.A."/>
            <person name="Bergaust L."/>
            <person name="Bakken L.R."/>
            <person name="Frostegard A."/>
        </authorList>
    </citation>
    <scope>NUCLEOTIDE SEQUENCE [LARGE SCALE GENOMIC DNA]</scope>
    <source>
        <strain evidence="1 2">KC</strain>
    </source>
</reference>
<name>A0A2N8S5V2_STUST</name>
<dbReference type="GO" id="GO:0006260">
    <property type="term" value="P:DNA replication"/>
    <property type="evidence" value="ECO:0007669"/>
    <property type="project" value="InterPro"/>
</dbReference>
<dbReference type="InterPro" id="IPR036768">
    <property type="entry name" value="PolIII_chi_sf"/>
</dbReference>
<organism evidence="1 2">
    <name type="scientific">Stutzerimonas stutzeri</name>
    <name type="common">Pseudomonas stutzeri</name>
    <dbReference type="NCBI Taxonomy" id="316"/>
    <lineage>
        <taxon>Bacteria</taxon>
        <taxon>Pseudomonadati</taxon>
        <taxon>Pseudomonadota</taxon>
        <taxon>Gammaproteobacteria</taxon>
        <taxon>Pseudomonadales</taxon>
        <taxon>Pseudomonadaceae</taxon>
        <taxon>Stutzerimonas</taxon>
    </lineage>
</organism>
<gene>
    <name evidence="1" type="ORF">CXK92_00530</name>
</gene>
<dbReference type="GO" id="GO:0003887">
    <property type="term" value="F:DNA-directed DNA polymerase activity"/>
    <property type="evidence" value="ECO:0007669"/>
    <property type="project" value="InterPro"/>
</dbReference>
<dbReference type="AlphaFoldDB" id="A0A2N8S5V2"/>
<evidence type="ECO:0000313" key="1">
    <source>
        <dbReference type="EMBL" id="PNF81998.1"/>
    </source>
</evidence>
<dbReference type="OrthoDB" id="5297568at2"/>
<dbReference type="Gene3D" id="3.40.50.10110">
    <property type="entry name" value="DNA polymerase III subunit chi"/>
    <property type="match status" value="1"/>
</dbReference>
<dbReference type="RefSeq" id="WP_102823138.1">
    <property type="nucleotide sequence ID" value="NZ_CP139348.1"/>
</dbReference>
<proteinExistence type="predicted"/>
<dbReference type="InterPro" id="IPR007459">
    <property type="entry name" value="DNA_pol3_chi"/>
</dbReference>
<dbReference type="GO" id="GO:0032298">
    <property type="term" value="P:positive regulation of DNA-templated DNA replication initiation"/>
    <property type="evidence" value="ECO:0007669"/>
    <property type="project" value="TreeGrafter"/>
</dbReference>
<dbReference type="SUPFAM" id="SSF102400">
    <property type="entry name" value="DNA polymerase III chi subunit"/>
    <property type="match status" value="1"/>
</dbReference>
<dbReference type="PANTHER" id="PTHR38767">
    <property type="entry name" value="DNA POLYMERASE III SUBUNIT CHI"/>
    <property type="match status" value="1"/>
</dbReference>
<sequence length="139" mass="16079">MTRVEFYVLPDDNPLGRLRAACQLAAKGWQHGMQVFVRCVDEAQSNQLDELLWSFRAERFIPHEQDDDDPQIPVVIGIDQAPPFTQGLLINLASTLSSHLDQFSRIIEIVNQEPQLLTACRENFRLYRRQGYDPQRVEL</sequence>
<accession>A0A2N8S5V2</accession>
<dbReference type="PANTHER" id="PTHR38767:SF1">
    <property type="entry name" value="DNA POLYMERASE III SUBUNIT CHI"/>
    <property type="match status" value="1"/>
</dbReference>
<dbReference type="GO" id="GO:0003677">
    <property type="term" value="F:DNA binding"/>
    <property type="evidence" value="ECO:0007669"/>
    <property type="project" value="InterPro"/>
</dbReference>
<dbReference type="Pfam" id="PF04364">
    <property type="entry name" value="DNA_pol3_chi"/>
    <property type="match status" value="1"/>
</dbReference>
<comment type="caution">
    <text evidence="1">The sequence shown here is derived from an EMBL/GenBank/DDBJ whole genome shotgun (WGS) entry which is preliminary data.</text>
</comment>
<dbReference type="EMBL" id="POUN01000001">
    <property type="protein sequence ID" value="PNF81998.1"/>
    <property type="molecule type" value="Genomic_DNA"/>
</dbReference>
<protein>
    <submittedName>
        <fullName evidence="1">DNA polymerase III subunit chi</fullName>
    </submittedName>
</protein>
<evidence type="ECO:0000313" key="2">
    <source>
        <dbReference type="Proteomes" id="UP000235925"/>
    </source>
</evidence>